<gene>
    <name evidence="1" type="primary">pilO</name>
    <name evidence="1" type="ORF">IPV69_01735</name>
</gene>
<dbReference type="AlphaFoldDB" id="A0A7M2X051"/>
<keyword evidence="2" id="KW-1185">Reference proteome</keyword>
<dbReference type="InterPro" id="IPR007445">
    <property type="entry name" value="PilO"/>
</dbReference>
<name>A0A7M2X051_9BACT</name>
<dbReference type="KEGG" id="hbs:IPV69_01735"/>
<sequence>MKLGMREMLFVVAMLGLLAASYFLVFTKQDAKRSDKVQQRDTKRAALHELDRATASVHDVDKKIKELQAATAFFESKLPQAKEMDKVLKEIWQLADANGLRTQTVKTPRSVKMAGYSEQMLELNLAGDFKGFYEFMLQLEKLPRLTKVTKMNLTKITDKDGEMQASLTMSIYFEPDTGVAVSSAQ</sequence>
<dbReference type="GO" id="GO:0043683">
    <property type="term" value="P:type IV pilus assembly"/>
    <property type="evidence" value="ECO:0007669"/>
    <property type="project" value="InterPro"/>
</dbReference>
<accession>A0A7M2X051</accession>
<dbReference type="PANTHER" id="PTHR39555:SF1">
    <property type="entry name" value="TYPE IV PILUS INNER MEMBRANE COMPONENT PILO"/>
    <property type="match status" value="1"/>
</dbReference>
<dbReference type="Gene3D" id="3.30.70.60">
    <property type="match status" value="1"/>
</dbReference>
<organism evidence="1 2">
    <name type="scientific">Humisphaera borealis</name>
    <dbReference type="NCBI Taxonomy" id="2807512"/>
    <lineage>
        <taxon>Bacteria</taxon>
        <taxon>Pseudomonadati</taxon>
        <taxon>Planctomycetota</taxon>
        <taxon>Phycisphaerae</taxon>
        <taxon>Tepidisphaerales</taxon>
        <taxon>Tepidisphaeraceae</taxon>
        <taxon>Humisphaera</taxon>
    </lineage>
</organism>
<evidence type="ECO:0000313" key="2">
    <source>
        <dbReference type="Proteomes" id="UP000593765"/>
    </source>
</evidence>
<dbReference type="RefSeq" id="WP_206293192.1">
    <property type="nucleotide sequence ID" value="NZ_CP063458.1"/>
</dbReference>
<dbReference type="Proteomes" id="UP000593765">
    <property type="component" value="Chromosome"/>
</dbReference>
<dbReference type="InterPro" id="IPR014717">
    <property type="entry name" value="Transl_elong_EF1B/ribsomal_bS6"/>
</dbReference>
<dbReference type="PANTHER" id="PTHR39555">
    <property type="entry name" value="FIMBRIAL ASSEMBLY PROTEIN PILO-LIKE PROTEIN-RELATED"/>
    <property type="match status" value="1"/>
</dbReference>
<dbReference type="EMBL" id="CP063458">
    <property type="protein sequence ID" value="QOV90120.1"/>
    <property type="molecule type" value="Genomic_DNA"/>
</dbReference>
<proteinExistence type="predicted"/>
<protein>
    <submittedName>
        <fullName evidence="1">Type 4a pilus biogenesis protein PilO</fullName>
    </submittedName>
</protein>
<evidence type="ECO:0000313" key="1">
    <source>
        <dbReference type="EMBL" id="QOV90120.1"/>
    </source>
</evidence>
<dbReference type="Pfam" id="PF04350">
    <property type="entry name" value="PilO"/>
    <property type="match status" value="1"/>
</dbReference>
<reference evidence="1 2" key="1">
    <citation type="submission" date="2020-10" db="EMBL/GenBank/DDBJ databases">
        <title>Wide distribution of Phycisphaera-like planctomycetes from WD2101 soil group in peatlands and genome analysis of the first cultivated representative.</title>
        <authorList>
            <person name="Dedysh S.N."/>
            <person name="Beletsky A.V."/>
            <person name="Ivanova A."/>
            <person name="Kulichevskaya I.S."/>
            <person name="Suzina N.E."/>
            <person name="Philippov D.A."/>
            <person name="Rakitin A.L."/>
            <person name="Mardanov A.V."/>
            <person name="Ravin N.V."/>
        </authorList>
    </citation>
    <scope>NUCLEOTIDE SEQUENCE [LARGE SCALE GENOMIC DNA]</scope>
    <source>
        <strain evidence="1 2">M1803</strain>
    </source>
</reference>
<dbReference type="GO" id="GO:0043107">
    <property type="term" value="P:type IV pilus-dependent motility"/>
    <property type="evidence" value="ECO:0007669"/>
    <property type="project" value="InterPro"/>
</dbReference>